<feature type="compositionally biased region" description="Basic and acidic residues" evidence="1">
    <location>
        <begin position="141"/>
        <end position="151"/>
    </location>
</feature>
<organism evidence="2 3">
    <name type="scientific">Dimorphilus gyrociliatus</name>
    <dbReference type="NCBI Taxonomy" id="2664684"/>
    <lineage>
        <taxon>Eukaryota</taxon>
        <taxon>Metazoa</taxon>
        <taxon>Spiralia</taxon>
        <taxon>Lophotrochozoa</taxon>
        <taxon>Annelida</taxon>
        <taxon>Polychaeta</taxon>
        <taxon>Polychaeta incertae sedis</taxon>
        <taxon>Dinophilidae</taxon>
        <taxon>Dimorphilus</taxon>
    </lineage>
</organism>
<dbReference type="InterPro" id="IPR019734">
    <property type="entry name" value="TPR_rpt"/>
</dbReference>
<dbReference type="Gene3D" id="1.25.40.10">
    <property type="entry name" value="Tetratricopeptide repeat domain"/>
    <property type="match status" value="1"/>
</dbReference>
<dbReference type="Proteomes" id="UP000549394">
    <property type="component" value="Unassembled WGS sequence"/>
</dbReference>
<reference evidence="2 3" key="1">
    <citation type="submission" date="2020-08" db="EMBL/GenBank/DDBJ databases">
        <authorList>
            <person name="Hejnol A."/>
        </authorList>
    </citation>
    <scope>NUCLEOTIDE SEQUENCE [LARGE SCALE GENOMIC DNA]</scope>
</reference>
<accession>A0A7I8W425</accession>
<feature type="region of interest" description="Disordered" evidence="1">
    <location>
        <begin position="127"/>
        <end position="151"/>
    </location>
</feature>
<proteinExistence type="predicted"/>
<dbReference type="SUPFAM" id="SSF48452">
    <property type="entry name" value="TPR-like"/>
    <property type="match status" value="1"/>
</dbReference>
<evidence type="ECO:0000256" key="1">
    <source>
        <dbReference type="SAM" id="MobiDB-lite"/>
    </source>
</evidence>
<gene>
    <name evidence="2" type="ORF">DGYR_LOCUS10688</name>
</gene>
<dbReference type="InterPro" id="IPR011990">
    <property type="entry name" value="TPR-like_helical_dom_sf"/>
</dbReference>
<protein>
    <submittedName>
        <fullName evidence="2">DgyrCDS11343</fullName>
    </submittedName>
</protein>
<dbReference type="Pfam" id="PF13181">
    <property type="entry name" value="TPR_8"/>
    <property type="match status" value="2"/>
</dbReference>
<dbReference type="AlphaFoldDB" id="A0A7I8W425"/>
<evidence type="ECO:0000313" key="2">
    <source>
        <dbReference type="EMBL" id="CAD5122948.1"/>
    </source>
</evidence>
<comment type="caution">
    <text evidence="2">The sequence shown here is derived from an EMBL/GenBank/DDBJ whole genome shotgun (WGS) entry which is preliminary data.</text>
</comment>
<name>A0A7I8W425_9ANNE</name>
<dbReference type="EMBL" id="CAJFCJ010000019">
    <property type="protein sequence ID" value="CAD5122948.1"/>
    <property type="molecule type" value="Genomic_DNA"/>
</dbReference>
<keyword evidence="3" id="KW-1185">Reference proteome</keyword>
<sequence length="151" mass="17395">MPLPIIIGKWAILYLKGIEEDLKNIPPDTDLNESLLRNCRSARVDCHREVARILIELGRHHAARSHCEQVVDFSPNKHSYYQMGVVFFHINELKKALSFFEKAKAECGGIDTSITRYLRQCEQLIEAEESNKSPPDPRNVPQDRTDRSFSM</sequence>
<evidence type="ECO:0000313" key="3">
    <source>
        <dbReference type="Proteomes" id="UP000549394"/>
    </source>
</evidence>